<evidence type="ECO:0008006" key="4">
    <source>
        <dbReference type="Google" id="ProtNLM"/>
    </source>
</evidence>
<proteinExistence type="predicted"/>
<evidence type="ECO:0000256" key="1">
    <source>
        <dbReference type="SAM" id="MobiDB-lite"/>
    </source>
</evidence>
<comment type="caution">
    <text evidence="2">The sequence shown here is derived from an EMBL/GenBank/DDBJ whole genome shotgun (WGS) entry which is preliminary data.</text>
</comment>
<protein>
    <recommendedName>
        <fullName evidence="4">Retrotransposon gag domain-containing protein</fullName>
    </recommendedName>
</protein>
<organism evidence="2 3">
    <name type="scientific">Ensete ventricosum</name>
    <name type="common">Abyssinian banana</name>
    <name type="synonym">Musa ensete</name>
    <dbReference type="NCBI Taxonomy" id="4639"/>
    <lineage>
        <taxon>Eukaryota</taxon>
        <taxon>Viridiplantae</taxon>
        <taxon>Streptophyta</taxon>
        <taxon>Embryophyta</taxon>
        <taxon>Tracheophyta</taxon>
        <taxon>Spermatophyta</taxon>
        <taxon>Magnoliopsida</taxon>
        <taxon>Liliopsida</taxon>
        <taxon>Zingiberales</taxon>
        <taxon>Musaceae</taxon>
        <taxon>Ensete</taxon>
    </lineage>
</organism>
<dbReference type="EMBL" id="AMZH03001863">
    <property type="protein sequence ID" value="RRT77698.1"/>
    <property type="molecule type" value="Genomic_DNA"/>
</dbReference>
<feature type="compositionally biased region" description="Basic and acidic residues" evidence="1">
    <location>
        <begin position="62"/>
        <end position="71"/>
    </location>
</feature>
<evidence type="ECO:0000313" key="3">
    <source>
        <dbReference type="Proteomes" id="UP000287651"/>
    </source>
</evidence>
<gene>
    <name evidence="2" type="ORF">B296_00006762</name>
</gene>
<reference evidence="2 3" key="1">
    <citation type="journal article" date="2014" name="Agronomy (Basel)">
        <title>A Draft Genome Sequence for Ensete ventricosum, the Drought-Tolerant Tree Against Hunger.</title>
        <authorList>
            <person name="Harrison J."/>
            <person name="Moore K.A."/>
            <person name="Paszkiewicz K."/>
            <person name="Jones T."/>
            <person name="Grant M."/>
            <person name="Ambacheew D."/>
            <person name="Muzemil S."/>
            <person name="Studholme D.J."/>
        </authorList>
    </citation>
    <scope>NUCLEOTIDE SEQUENCE [LARGE SCALE GENOMIC DNA]</scope>
</reference>
<accession>A0A427ANA1</accession>
<dbReference type="AlphaFoldDB" id="A0A427ANA1"/>
<evidence type="ECO:0000313" key="2">
    <source>
        <dbReference type="EMBL" id="RRT77698.1"/>
    </source>
</evidence>
<name>A0A427ANA1_ENSVE</name>
<feature type="region of interest" description="Disordered" evidence="1">
    <location>
        <begin position="42"/>
        <end position="78"/>
    </location>
</feature>
<sequence length="248" mass="28676">MGIRPSKLFWSLVEKSPTTVLEMMQRANRFIAVETLIVGKCEEQKHPQTEQPRGPTSGPLRRRIEGPDFSRSRPLTTPLNSTRTEIFLQIRGKGLLAPPNHIKTRPEERDKGKYCYFHREYGHDTEECQDLKNQIEDLICQGHLGHYVQRRGDHPNRQSERDRQTRDADLIKRQIDVIVDGPAAGRDSTLTRKAYARVAVEKWPKCHPDPKISFQSEGEEYLDHDDARVKQILIYIGSATNILYFEAF</sequence>
<dbReference type="Proteomes" id="UP000287651">
    <property type="component" value="Unassembled WGS sequence"/>
</dbReference>